<evidence type="ECO:0000313" key="13">
    <source>
        <dbReference type="Proteomes" id="UP000236268"/>
    </source>
</evidence>
<dbReference type="GO" id="GO:0055085">
    <property type="term" value="P:transmembrane transport"/>
    <property type="evidence" value="ECO:0007669"/>
    <property type="project" value="InterPro"/>
</dbReference>
<evidence type="ECO:0000313" key="9">
    <source>
        <dbReference type="EMBL" id="MFL7901886.1"/>
    </source>
</evidence>
<name>A0A060DMP3_9PROT</name>
<dbReference type="Proteomes" id="UP000298595">
    <property type="component" value="Plasmid p1"/>
</dbReference>
<evidence type="ECO:0000256" key="2">
    <source>
        <dbReference type="ARBA" id="ARBA00022475"/>
    </source>
</evidence>
<dbReference type="PANTHER" id="PTHR33529:SF2">
    <property type="entry name" value="LIPOPOLYSACCHARIDE EXPORT SYSTEM PERMEASE PROTEIN LPTG"/>
    <property type="match status" value="1"/>
</dbReference>
<keyword evidence="7" id="KW-0614">Plasmid</keyword>
<dbReference type="EMBL" id="JBJLSN010000013">
    <property type="protein sequence ID" value="MFL7901886.1"/>
    <property type="molecule type" value="Genomic_DNA"/>
</dbReference>
<evidence type="ECO:0000256" key="3">
    <source>
        <dbReference type="ARBA" id="ARBA00022692"/>
    </source>
</evidence>
<dbReference type="Proteomes" id="UP000325333">
    <property type="component" value="Unassembled WGS sequence"/>
</dbReference>
<feature type="transmembrane region" description="Helical" evidence="6">
    <location>
        <begin position="64"/>
        <end position="84"/>
    </location>
</feature>
<accession>A0A060DMP3</accession>
<comment type="subcellular location">
    <subcellularLocation>
        <location evidence="1">Cell membrane</location>
        <topology evidence="1">Multi-pass membrane protein</topology>
    </subcellularLocation>
</comment>
<feature type="transmembrane region" description="Helical" evidence="6">
    <location>
        <begin position="104"/>
        <end position="131"/>
    </location>
</feature>
<evidence type="ECO:0000313" key="8">
    <source>
        <dbReference type="EMBL" id="KAA1055174.1"/>
    </source>
</evidence>
<proteinExistence type="predicted"/>
<gene>
    <name evidence="9" type="primary">lptG</name>
    <name evidence="7" type="ORF">ABAZ39_19700</name>
    <name evidence="9" type="ORF">ACJ41P_12170</name>
    <name evidence="10" type="ORF">C1S70_08025</name>
    <name evidence="11" type="ORF">D3093_14185</name>
    <name evidence="8" type="ORF">FH063_005736</name>
</gene>
<evidence type="ECO:0000313" key="7">
    <source>
        <dbReference type="EMBL" id="AIB14152.1"/>
    </source>
</evidence>
<dbReference type="EMBL" id="POWG01000006">
    <property type="protein sequence ID" value="PNQ99494.1"/>
    <property type="molecule type" value="Genomic_DNA"/>
</dbReference>
<evidence type="ECO:0000313" key="12">
    <source>
        <dbReference type="Proteomes" id="UP000027186"/>
    </source>
</evidence>
<dbReference type="InterPro" id="IPR030923">
    <property type="entry name" value="LptG"/>
</dbReference>
<feature type="transmembrane region" description="Helical" evidence="6">
    <location>
        <begin position="15"/>
        <end position="36"/>
    </location>
</feature>
<dbReference type="Proteomes" id="UP000236268">
    <property type="component" value="Unassembled WGS sequence"/>
</dbReference>
<feature type="transmembrane region" description="Helical" evidence="6">
    <location>
        <begin position="339"/>
        <end position="361"/>
    </location>
</feature>
<evidence type="ECO:0000256" key="6">
    <source>
        <dbReference type="SAM" id="Phobius"/>
    </source>
</evidence>
<reference evidence="8 15" key="4">
    <citation type="submission" date="2019-07" db="EMBL/GenBank/DDBJ databases">
        <title>Genome sequencing of the stress-tolerant strain Azospirillum brasilense Az19.</title>
        <authorList>
            <person name="Maroniche G.A."/>
            <person name="Garcia J.E."/>
            <person name="Pagnussat L."/>
            <person name="Amenta M."/>
            <person name="Creus C.M."/>
        </authorList>
    </citation>
    <scope>NUCLEOTIDE SEQUENCE [LARGE SCALE GENOMIC DNA]</scope>
    <source>
        <strain evidence="8 15">Az19</strain>
    </source>
</reference>
<keyword evidence="4 6" id="KW-1133">Transmembrane helix</keyword>
<geneLocation type="plasmid" evidence="7 12">
    <name>AbAZ39_p1</name>
</geneLocation>
<dbReference type="RefSeq" id="WP_040134417.1">
    <property type="nucleotide sequence ID" value="NZ_CP007794.1"/>
</dbReference>
<dbReference type="Pfam" id="PF03739">
    <property type="entry name" value="LptF_LptG"/>
    <property type="match status" value="1"/>
</dbReference>
<keyword evidence="3 6" id="KW-0812">Transmembrane</keyword>
<reference evidence="7 12" key="1">
    <citation type="journal article" date="2014" name="Genome Announc.">
        <title>Complete Genome Sequence of the Model Rhizosphere Strain Azospirillum brasilense Az39, Successfully Applied in Agriculture.</title>
        <authorList>
            <person name="Rivera D."/>
            <person name="Revale S."/>
            <person name="Molina R."/>
            <person name="Gualpa J."/>
            <person name="Puente M."/>
            <person name="Maroniche G."/>
            <person name="Paris G."/>
            <person name="Baker D."/>
            <person name="Clavijo B."/>
            <person name="McLay K."/>
            <person name="Spaepen S."/>
            <person name="Perticari A."/>
            <person name="Vazquez M."/>
            <person name="Wisniewski-Dye F."/>
            <person name="Watkins C."/>
            <person name="Martinez-Abarca F."/>
            <person name="Vanderleyden J."/>
            <person name="Cassan F."/>
        </authorList>
    </citation>
    <scope>NUCLEOTIDE SEQUENCE [LARGE SCALE GENOMIC DNA]</scope>
    <source>
        <strain evidence="7 12">Az39</strain>
        <plasmid evidence="7">AbAZ39_p1</plasmid>
    </source>
</reference>
<evidence type="ECO:0000256" key="5">
    <source>
        <dbReference type="ARBA" id="ARBA00023136"/>
    </source>
</evidence>
<sequence length="364" mass="40790">MYSSATLSRYIGRQFVTWFLLLLGILLSIILLLDVVELLRRAGTKPDITFWLVLRMALLKLPEIGQQIFPFVILFSGMFTFWRLTRSAELVVARAVGVSAWQFLTPVLIAALMIGAVKVTMINPVGAVFIAKYNQLQDRYLKLKSSSFDVSRSGLWLRQQEAGEQYFIHADGVNPLSFEMSQVIVLRFDTDMTYIGRVDAPRAVLRDRKWELQDATINLGKKESETVPAYVIPTELNRTTIEESFAAPETISFWELPQFIRTLEATGFPAVRHRLHYQSLLSQPLLYVAMVLFAAAFSLRLPRRGGTMTMVSGGVLTGFVLFVMTDVIRTFGISETIPLAMAAWSPACVSVLLGTAALLHLEDG</sequence>
<organism evidence="7 12">
    <name type="scientific">Azospirillum argentinense</name>
    <dbReference type="NCBI Taxonomy" id="2970906"/>
    <lineage>
        <taxon>Bacteria</taxon>
        <taxon>Pseudomonadati</taxon>
        <taxon>Pseudomonadota</taxon>
        <taxon>Alphaproteobacteria</taxon>
        <taxon>Rhodospirillales</taxon>
        <taxon>Azospirillaceae</taxon>
        <taxon>Azospirillum</taxon>
    </lineage>
</organism>
<reference evidence="10 13" key="2">
    <citation type="submission" date="2018-01" db="EMBL/GenBank/DDBJ databases">
        <title>Whole genome sequence of Azospirillum brasilense REC3 isolated from strawberry roots.</title>
        <authorList>
            <person name="Fontana C.A."/>
            <person name="Salazar S.M."/>
            <person name="Bassi D."/>
            <person name="Puglisi E."/>
            <person name="Lovaisa N.C."/>
            <person name="Toffoli L.M."/>
            <person name="Pedraza R."/>
            <person name="Cocconcelli P.S."/>
        </authorList>
    </citation>
    <scope>NUCLEOTIDE SEQUENCE [LARGE SCALE GENOMIC DNA]</scope>
    <source>
        <strain evidence="10 13">REC3</strain>
        <plasmid evidence="10">p4unnamed</plasmid>
    </source>
</reference>
<dbReference type="GO" id="GO:0015920">
    <property type="term" value="P:lipopolysaccharide transport"/>
    <property type="evidence" value="ECO:0007669"/>
    <property type="project" value="TreeGrafter"/>
</dbReference>
<dbReference type="PANTHER" id="PTHR33529">
    <property type="entry name" value="SLR0882 PROTEIN-RELATED"/>
    <property type="match status" value="1"/>
</dbReference>
<dbReference type="Proteomes" id="UP001628281">
    <property type="component" value="Unassembled WGS sequence"/>
</dbReference>
<dbReference type="GO" id="GO:0043190">
    <property type="term" value="C:ATP-binding cassette (ABC) transporter complex"/>
    <property type="evidence" value="ECO:0007669"/>
    <property type="project" value="InterPro"/>
</dbReference>
<evidence type="ECO:0000313" key="10">
    <source>
        <dbReference type="EMBL" id="PNQ99494.1"/>
    </source>
</evidence>
<feature type="transmembrane region" description="Helical" evidence="6">
    <location>
        <begin position="307"/>
        <end position="327"/>
    </location>
</feature>
<dbReference type="EMBL" id="CP032322">
    <property type="protein sequence ID" value="QCN96504.1"/>
    <property type="molecule type" value="Genomic_DNA"/>
</dbReference>
<reference evidence="9 16" key="5">
    <citation type="submission" date="2024-11" db="EMBL/GenBank/DDBJ databases">
        <title>Draft genome sequences of two bacteria associated to sugarcane roots in Colombia.</title>
        <authorList>
            <person name="Pardo-Diaz S."/>
            <person name="Masmela-Mendoza J."/>
            <person name="Delgadillo-Duran P."/>
            <person name="Bautista E.J."/>
            <person name="Rojas-Tapias D.F."/>
        </authorList>
    </citation>
    <scope>NUCLEOTIDE SEQUENCE [LARGE SCALE GENOMIC DNA]</scope>
    <source>
        <strain evidence="9 16">Ap18</strain>
    </source>
</reference>
<evidence type="ECO:0000313" key="11">
    <source>
        <dbReference type="EMBL" id="QCN96504.1"/>
    </source>
</evidence>
<evidence type="ECO:0000256" key="1">
    <source>
        <dbReference type="ARBA" id="ARBA00004651"/>
    </source>
</evidence>
<geneLocation type="plasmid" evidence="11 14">
    <name>p1</name>
</geneLocation>
<dbReference type="KEGG" id="abq:ABAZ39_19700"/>
<keyword evidence="16" id="KW-1185">Reference proteome</keyword>
<evidence type="ECO:0000313" key="14">
    <source>
        <dbReference type="Proteomes" id="UP000298595"/>
    </source>
</evidence>
<keyword evidence="5 6" id="KW-0472">Membrane</keyword>
<evidence type="ECO:0000313" key="15">
    <source>
        <dbReference type="Proteomes" id="UP000325333"/>
    </source>
</evidence>
<accession>A0A2K1G3X0</accession>
<reference evidence="11 14" key="3">
    <citation type="submission" date="2018-09" db="EMBL/GenBank/DDBJ databases">
        <title>Whole genome based analysis of evolution and adaptive divergence in Indian and Brazilian strains of Azospirillum brasilense.</title>
        <authorList>
            <person name="Singh C."/>
            <person name="Tripathi A.K."/>
        </authorList>
    </citation>
    <scope>NUCLEOTIDE SEQUENCE [LARGE SCALE GENOMIC DNA]</scope>
    <source>
        <strain evidence="11 14">MTCC4035</strain>
        <plasmid evidence="11 14">p1</plasmid>
    </source>
</reference>
<protein>
    <submittedName>
        <fullName evidence="7 9">Permease</fullName>
    </submittedName>
</protein>
<evidence type="ECO:0000313" key="16">
    <source>
        <dbReference type="Proteomes" id="UP001628281"/>
    </source>
</evidence>
<evidence type="ECO:0000256" key="4">
    <source>
        <dbReference type="ARBA" id="ARBA00022989"/>
    </source>
</evidence>
<keyword evidence="2" id="KW-1003">Cell membrane</keyword>
<geneLocation type="plasmid" evidence="10">
    <name>p4unnamed</name>
</geneLocation>
<dbReference type="InterPro" id="IPR005495">
    <property type="entry name" value="LptG/LptF_permease"/>
</dbReference>
<dbReference type="Proteomes" id="UP000027186">
    <property type="component" value="Plasmid AbAZ39_p1"/>
</dbReference>
<dbReference type="KEGG" id="aare:D3093_14185"/>
<dbReference type="OrthoDB" id="9798468at2"/>
<feature type="transmembrane region" description="Helical" evidence="6">
    <location>
        <begin position="284"/>
        <end position="301"/>
    </location>
</feature>
<dbReference type="EMBL" id="VEWN01000007">
    <property type="protein sequence ID" value="KAA1055174.1"/>
    <property type="molecule type" value="Genomic_DNA"/>
</dbReference>
<dbReference type="EMBL" id="CP007794">
    <property type="protein sequence ID" value="AIB14152.1"/>
    <property type="molecule type" value="Genomic_DNA"/>
</dbReference>
<dbReference type="NCBIfam" id="TIGR04408">
    <property type="entry name" value="LptG_lptG"/>
    <property type="match status" value="1"/>
</dbReference>
<dbReference type="AlphaFoldDB" id="A0A060DMP3"/>